<feature type="domain" description="DUF58" evidence="1">
    <location>
        <begin position="56"/>
        <end position="265"/>
    </location>
</feature>
<dbReference type="GeneID" id="85228653"/>
<accession>A0AA97F9F8</accession>
<dbReference type="PANTHER" id="PTHR33608">
    <property type="entry name" value="BLL2464 PROTEIN"/>
    <property type="match status" value="1"/>
</dbReference>
<dbReference type="RefSeq" id="WP_317136878.1">
    <property type="nucleotide sequence ID" value="NZ_CP043875.1"/>
</dbReference>
<dbReference type="Gene3D" id="3.40.50.410">
    <property type="entry name" value="von Willebrand factor, type A domain"/>
    <property type="match status" value="1"/>
</dbReference>
<evidence type="ECO:0000313" key="2">
    <source>
        <dbReference type="EMBL" id="WOF15310.1"/>
    </source>
</evidence>
<organism evidence="2 3">
    <name type="scientific">Methanochimaera problematica</name>
    <dbReference type="NCBI Taxonomy" id="2609417"/>
    <lineage>
        <taxon>Archaea</taxon>
        <taxon>Methanobacteriati</taxon>
        <taxon>Methanobacteriota</taxon>
        <taxon>Stenosarchaea group</taxon>
        <taxon>Methanomicrobia</taxon>
        <taxon>Methanomicrobiales</taxon>
        <taxon>Methanomicrobiaceae</taxon>
        <taxon>Methanochimaera</taxon>
    </lineage>
</organism>
<dbReference type="Pfam" id="PF01882">
    <property type="entry name" value="DUF58"/>
    <property type="match status" value="1"/>
</dbReference>
<dbReference type="InterPro" id="IPR036465">
    <property type="entry name" value="vWFA_dom_sf"/>
</dbReference>
<dbReference type="KEGG" id="mefw:F1737_00750"/>
<evidence type="ECO:0000259" key="1">
    <source>
        <dbReference type="Pfam" id="PF01882"/>
    </source>
</evidence>
<dbReference type="SUPFAM" id="SSF53300">
    <property type="entry name" value="vWA-like"/>
    <property type="match status" value="1"/>
</dbReference>
<sequence>MNKSKSCMLSGISGLSVNECIRKIQQIEIKTKKLSTGPYAGKHLSIFSGRGIDFTDIREYVPGDDVRSIDWKTTARFQTPYLRLFSEDRDQTFYLLIDRSGSQIFGREKSKDEKMLEISASIIFSSEAHRDATGLCMFTETVEKFIPAGKGRNHSVNLLNAIIKHNPEYPGTDIAQALRYMYNTLKRRSVIIVISDFEGDNFEKELSILSKKHEVYSLTISDMREEILPDIGLIRLQDSETGEIVIADTSDPVFCRNYSEIVLKENQEKEKILRRCNVKTLFIKTEEECESKSRYFFSGKGEVC</sequence>
<dbReference type="EMBL" id="CP043875">
    <property type="protein sequence ID" value="WOF15310.1"/>
    <property type="molecule type" value="Genomic_DNA"/>
</dbReference>
<gene>
    <name evidence="2" type="ORF">F1737_00750</name>
</gene>
<proteinExistence type="predicted"/>
<reference evidence="2 3" key="1">
    <citation type="submission" date="2019-09" db="EMBL/GenBank/DDBJ databases">
        <title>The complete genome of Methanoplanus sp. FWC-SCC4.</title>
        <authorList>
            <person name="Chen S.-C."/>
            <person name="Zhou Y.-Z."/>
            <person name="Lai M.-C."/>
        </authorList>
    </citation>
    <scope>NUCLEOTIDE SEQUENCE [LARGE SCALE GENOMIC DNA]</scope>
    <source>
        <strain evidence="2 3">FWC-SCC4</strain>
    </source>
</reference>
<dbReference type="Proteomes" id="UP001301797">
    <property type="component" value="Chromosome"/>
</dbReference>
<protein>
    <submittedName>
        <fullName evidence="2">DUF58 domain-containing protein</fullName>
    </submittedName>
</protein>
<dbReference type="PANTHER" id="PTHR33608:SF6">
    <property type="entry name" value="BLL2464 PROTEIN"/>
    <property type="match status" value="1"/>
</dbReference>
<dbReference type="InterPro" id="IPR002881">
    <property type="entry name" value="DUF58"/>
</dbReference>
<dbReference type="CDD" id="cd00198">
    <property type="entry name" value="vWFA"/>
    <property type="match status" value="1"/>
</dbReference>
<name>A0AA97F9F8_9EURY</name>
<keyword evidence="3" id="KW-1185">Reference proteome</keyword>
<dbReference type="AlphaFoldDB" id="A0AA97F9F8"/>
<evidence type="ECO:0000313" key="3">
    <source>
        <dbReference type="Proteomes" id="UP001301797"/>
    </source>
</evidence>